<proteinExistence type="inferred from homology"/>
<dbReference type="GO" id="GO:0005524">
    <property type="term" value="F:ATP binding"/>
    <property type="evidence" value="ECO:0007669"/>
    <property type="project" value="UniProtKB-KW"/>
</dbReference>
<dbReference type="GO" id="GO:0009307">
    <property type="term" value="P:DNA restriction-modification system"/>
    <property type="evidence" value="ECO:0007669"/>
    <property type="project" value="UniProtKB-KW"/>
</dbReference>
<dbReference type="InterPro" id="IPR055180">
    <property type="entry name" value="HsdR_RecA-like_helicase_dom_2"/>
</dbReference>
<dbReference type="PATRIC" id="fig|2209.56.peg.1541"/>
<keyword evidence="4" id="KW-0540">Nuclease</keyword>
<gene>
    <name evidence="12" type="ORF">DU47_12855</name>
    <name evidence="13" type="ORF">DU80_07070</name>
</gene>
<comment type="similarity">
    <text evidence="2">Belongs to the HsdR family.</text>
</comment>
<keyword evidence="7" id="KW-0255">Endonuclease</keyword>
<evidence type="ECO:0000256" key="7">
    <source>
        <dbReference type="ARBA" id="ARBA00022759"/>
    </source>
</evidence>
<evidence type="ECO:0000256" key="6">
    <source>
        <dbReference type="ARBA" id="ARBA00022747"/>
    </source>
</evidence>
<dbReference type="InterPro" id="IPR027417">
    <property type="entry name" value="P-loop_NTPase"/>
</dbReference>
<dbReference type="NCBIfam" id="TIGR00348">
    <property type="entry name" value="hsdR"/>
    <property type="match status" value="1"/>
</dbReference>
<dbReference type="Proteomes" id="UP000034578">
    <property type="component" value="Unassembled WGS sequence"/>
</dbReference>
<evidence type="ECO:0000256" key="8">
    <source>
        <dbReference type="ARBA" id="ARBA00022801"/>
    </source>
</evidence>
<comment type="caution">
    <text evidence="13">The sequence shown here is derived from an EMBL/GenBank/DDBJ whole genome shotgun (WGS) entry which is preliminary data.</text>
</comment>
<dbReference type="PANTHER" id="PTHR30195">
    <property type="entry name" value="TYPE I SITE-SPECIFIC DEOXYRIBONUCLEASE PROTEIN SUBUNIT M AND R"/>
    <property type="match status" value="1"/>
</dbReference>
<protein>
    <recommendedName>
        <fullName evidence="3">type I site-specific deoxyribonuclease</fullName>
        <ecNumber evidence="3">3.1.21.3</ecNumber>
    </recommendedName>
</protein>
<dbReference type="Pfam" id="PF18766">
    <property type="entry name" value="SWI2_SNF2"/>
    <property type="match status" value="1"/>
</dbReference>
<dbReference type="AlphaFoldDB" id="A0A0F8TNR6"/>
<accession>A0A0F8TNR6</accession>
<dbReference type="EMBL" id="JJOS01000012">
    <property type="protein sequence ID" value="KKG06142.1"/>
    <property type="molecule type" value="Genomic_DNA"/>
</dbReference>
<keyword evidence="10" id="KW-0238">DNA-binding</keyword>
<dbReference type="RefSeq" id="WP_048048192.1">
    <property type="nucleotide sequence ID" value="NZ_JJOS01000012.1"/>
</dbReference>
<dbReference type="InterPro" id="IPR014001">
    <property type="entry name" value="Helicase_ATP-bd"/>
</dbReference>
<evidence type="ECO:0000313" key="12">
    <source>
        <dbReference type="EMBL" id="KKG06142.1"/>
    </source>
</evidence>
<reference evidence="14 15" key="1">
    <citation type="journal article" date="2015" name="ISME J.">
        <title>Genomic and phenotypic differentiation among Methanosarcina mazei populations from Columbia River sediment.</title>
        <authorList>
            <person name="Youngblut N.D."/>
            <person name="Wirth J.S."/>
            <person name="Henriksen J.R."/>
            <person name="Smith M."/>
            <person name="Simon H."/>
            <person name="Metcalf W.W."/>
            <person name="Whitaker R.J."/>
        </authorList>
    </citation>
    <scope>NUCLEOTIDE SEQUENCE [LARGE SCALE GENOMIC DNA]</scope>
    <source>
        <strain evidence="13 14">1.H.M.2.1</strain>
        <strain evidence="12 15">2.F.A.2.4</strain>
    </source>
</reference>
<dbReference type="PROSITE" id="PS51192">
    <property type="entry name" value="HELICASE_ATP_BIND_1"/>
    <property type="match status" value="1"/>
</dbReference>
<keyword evidence="5" id="KW-0547">Nucleotide-binding</keyword>
<dbReference type="Pfam" id="PF22679">
    <property type="entry name" value="T1R_D3-like"/>
    <property type="match status" value="1"/>
</dbReference>
<dbReference type="InterPro" id="IPR040980">
    <property type="entry name" value="SWI2_SNF2"/>
</dbReference>
<dbReference type="PANTHER" id="PTHR30195:SF15">
    <property type="entry name" value="TYPE I RESTRICTION ENZYME HINDI ENDONUCLEASE SUBUNIT"/>
    <property type="match status" value="1"/>
</dbReference>
<evidence type="ECO:0000259" key="11">
    <source>
        <dbReference type="PROSITE" id="PS51192"/>
    </source>
</evidence>
<feature type="domain" description="Helicase ATP-binding" evidence="11">
    <location>
        <begin position="306"/>
        <end position="483"/>
    </location>
</feature>
<comment type="catalytic activity">
    <reaction evidence="1">
        <text>Endonucleolytic cleavage of DNA to give random double-stranded fragments with terminal 5'-phosphates, ATP is simultaneously hydrolyzed.</text>
        <dbReference type="EC" id="3.1.21.3"/>
    </reaction>
</comment>
<evidence type="ECO:0000256" key="3">
    <source>
        <dbReference type="ARBA" id="ARBA00012654"/>
    </source>
</evidence>
<keyword evidence="6" id="KW-0680">Restriction system</keyword>
<organism evidence="13 14">
    <name type="scientific">Methanosarcina mazei</name>
    <name type="common">Methanosarcina frisia</name>
    <dbReference type="NCBI Taxonomy" id="2209"/>
    <lineage>
        <taxon>Archaea</taxon>
        <taxon>Methanobacteriati</taxon>
        <taxon>Methanobacteriota</taxon>
        <taxon>Stenosarchaea group</taxon>
        <taxon>Methanomicrobia</taxon>
        <taxon>Methanosarcinales</taxon>
        <taxon>Methanosarcinaceae</taxon>
        <taxon>Methanosarcina</taxon>
    </lineage>
</organism>
<dbReference type="GO" id="GO:0009035">
    <property type="term" value="F:type I site-specific deoxyribonuclease activity"/>
    <property type="evidence" value="ECO:0007669"/>
    <property type="project" value="UniProtKB-EC"/>
</dbReference>
<evidence type="ECO:0000313" key="13">
    <source>
        <dbReference type="EMBL" id="KKH86884.1"/>
    </source>
</evidence>
<evidence type="ECO:0000256" key="4">
    <source>
        <dbReference type="ARBA" id="ARBA00022722"/>
    </source>
</evidence>
<dbReference type="CDD" id="cd18800">
    <property type="entry name" value="SF2_C_EcoR124I-like"/>
    <property type="match status" value="1"/>
</dbReference>
<dbReference type="InterPro" id="IPR004473">
    <property type="entry name" value="Restrct_endonuc_typeI_HsdR"/>
</dbReference>
<keyword evidence="15" id="KW-1185">Reference proteome</keyword>
<dbReference type="Gene3D" id="3.90.1570.50">
    <property type="match status" value="1"/>
</dbReference>
<evidence type="ECO:0000256" key="9">
    <source>
        <dbReference type="ARBA" id="ARBA00022840"/>
    </source>
</evidence>
<evidence type="ECO:0000313" key="14">
    <source>
        <dbReference type="Proteomes" id="UP000034152"/>
    </source>
</evidence>
<dbReference type="SUPFAM" id="SSF52540">
    <property type="entry name" value="P-loop containing nucleoside triphosphate hydrolases"/>
    <property type="match status" value="1"/>
</dbReference>
<keyword evidence="9" id="KW-0067">ATP-binding</keyword>
<dbReference type="InterPro" id="IPR007409">
    <property type="entry name" value="Restrct_endonuc_type1_HsdR_N"/>
</dbReference>
<evidence type="ECO:0000256" key="10">
    <source>
        <dbReference type="ARBA" id="ARBA00023125"/>
    </source>
</evidence>
<dbReference type="EC" id="3.1.21.3" evidence="3"/>
<name>A0A0F8TNR6_METMZ</name>
<evidence type="ECO:0000256" key="1">
    <source>
        <dbReference type="ARBA" id="ARBA00000851"/>
    </source>
</evidence>
<dbReference type="GO" id="GO:0120545">
    <property type="term" value="F:nucleic acid conformation isomerase activity"/>
    <property type="evidence" value="ECO:0007669"/>
    <property type="project" value="UniProtKB-ARBA"/>
</dbReference>
<dbReference type="Proteomes" id="UP000034152">
    <property type="component" value="Unassembled WGS sequence"/>
</dbReference>
<keyword evidence="8" id="KW-0378">Hydrolase</keyword>
<dbReference type="Pfam" id="PF04313">
    <property type="entry name" value="HSDR_N"/>
    <property type="match status" value="1"/>
</dbReference>
<evidence type="ECO:0000313" key="15">
    <source>
        <dbReference type="Proteomes" id="UP000034578"/>
    </source>
</evidence>
<dbReference type="GO" id="GO:0003677">
    <property type="term" value="F:DNA binding"/>
    <property type="evidence" value="ECO:0007669"/>
    <property type="project" value="UniProtKB-KW"/>
</dbReference>
<evidence type="ECO:0000256" key="5">
    <source>
        <dbReference type="ARBA" id="ARBA00022741"/>
    </source>
</evidence>
<evidence type="ECO:0000256" key="2">
    <source>
        <dbReference type="ARBA" id="ARBA00008598"/>
    </source>
</evidence>
<sequence length="1080" mass="124939">MTEYTNVERPFLDKLRQIGWEVIDHGTGFIPQDPAVSKRENFKEIILTKEFRNSLKRINLTDDGRSWLTEKQIDDIVREVTSQPGVGLLEANKTIFELLTKNTTIHINELTGEQNPLVRLIDFKHPKKNSFIAINQFRIDTPGASRNAIIPDIVLFVNGLPFVVVECKDKDVAEPLSEAFIQISRYSNTRKDPYGVKEGEEKLFHSNLFSIITHGTEARFGTITGEFDHYLNWKDIFPEVYCTIQVYPNEERQEVLILGMLNKEILLDILNNFTVFMEIKKGELAKIVCRYTQYRAVGKILERLRTGKTPFNRSGVVWHTQGSGKSLTMVFLVRKLRDTIDLKDYKIIMINDRIDLEDQLSETAELTGESLTMIERRSELDKLENTTSNLNMVMMHKFLAQKGVSAQSLIDSGVVPRFEKFKTINSGERNLLLIDEAHRTQGGDMGDNLFTGFPNAAKIAFTGTPLLTERHKKTTYQRFGAPIDTYRMNESVADRATVDILYIGRTSKDQILNKELFKQEFEDMFRNRTEKERQEIQKRYGSMTAYLESMDRIKKISQDIVEHYTQEILPNGLKAQVVGSSIVAACRYKYEIENAIKAKIEMEIAKPEEDRNDELIKQMQFLKVCSYVTMMGNNELAYISQARREAHELNAKESFKSDFDYEKPETGVAILCVCDRLLTGFDAPIEQVMYLDKNLREHDLMQAIARVNRPRIMKNGYVKEHGIVIDYFGVASHLRDALGIYTTADEKELTDFSAYFRSLDKEIPVLESRYRRVIQLFQEYGIKPIEDFLNQKMTDEKEEWELSEECIALGADVRFRAQFDTYIKAFFDSLDLLFNATVAKEYYIPAKRLGYLVMRMRSRYMDETLDLKWAGAKVRSLIDKYLESRGIDPKIPPVKLLSDDFPKALDDHNKSGKAKASEMEHAIRWHIKVNMDKDPALYTQFNERLQRILDIHKEHWDVIVAELITLRNDIAKGRKNEKSIVPSSVVPFFELIVLEAGIDKTNIDQMKRTGKIAELIYEHIKKFVSIPNCWQKPSERRQLESTIRDELDYCTIQALKDNAAKLTTELIELAKKRESEVRNS</sequence>
<dbReference type="SMART" id="SM00487">
    <property type="entry name" value="DEXDc"/>
    <property type="match status" value="1"/>
</dbReference>
<dbReference type="Gene3D" id="3.40.50.300">
    <property type="entry name" value="P-loop containing nucleotide triphosphate hydrolases"/>
    <property type="match status" value="2"/>
</dbReference>
<dbReference type="InterPro" id="IPR051268">
    <property type="entry name" value="Type-I_R_enzyme_R_subunit"/>
</dbReference>
<dbReference type="EMBL" id="JJQU01000093">
    <property type="protein sequence ID" value="KKH86884.1"/>
    <property type="molecule type" value="Genomic_DNA"/>
</dbReference>
<dbReference type="CDD" id="cd22332">
    <property type="entry name" value="HsdR_N"/>
    <property type="match status" value="1"/>
</dbReference>